<keyword evidence="6" id="KW-0969">Cilium</keyword>
<keyword evidence="6" id="KW-0282">Flagellum</keyword>
<feature type="domain" description="Flagellin N-terminal" evidence="4">
    <location>
        <begin position="12"/>
        <end position="139"/>
    </location>
</feature>
<dbReference type="Pfam" id="PF00700">
    <property type="entry name" value="Flagellin_C"/>
    <property type="match status" value="1"/>
</dbReference>
<feature type="domain" description="Flagellin C-terminal" evidence="5">
    <location>
        <begin position="216"/>
        <end position="299"/>
    </location>
</feature>
<dbReference type="Gene3D" id="1.20.1330.10">
    <property type="entry name" value="f41 fragment of flagellin, N-terminal domain"/>
    <property type="match status" value="1"/>
</dbReference>
<dbReference type="PANTHER" id="PTHR42792:SF1">
    <property type="entry name" value="FLAGELLAR HOOK-ASSOCIATED PROTEIN 3"/>
    <property type="match status" value="1"/>
</dbReference>
<comment type="function">
    <text evidence="3">Flagellin is the subunit protein which polymerizes to form the filaments of bacterial flagella.</text>
</comment>
<sequence length="300" mass="32448">MMRVTTFSQQTRSLDSMLDIQRRVYDTNTQISSGKVAQNFAGIAGDAERTLGLRAEATRIDNYLGNVTSVDRRLTLVDQSLETMSDVASSLRTTLMQATSDGLKDAVPLKEQAEGMLQTVISALNVSEDGRFLFSGSRTDTAPVTNPVPDPLTFGVAEDTYYTGDDIALSARLDDAMEMTYGMTADRQAFQDLIGSLKAAIHAADIGSTATAESALTMVNDAIGKLADYRAEVGANQARLDKTMASHEDRLVVQNEAIASIENTDIPSAAIRMASEQTLLDASYMMVSQVNRMSLADYLK</sequence>
<reference evidence="6 7" key="1">
    <citation type="submission" date="2024-03" db="EMBL/GenBank/DDBJ databases">
        <title>High-quality draft genome sequencing of Tistrella sp. BH-R2-4.</title>
        <authorList>
            <person name="Dong C."/>
        </authorList>
    </citation>
    <scope>NUCLEOTIDE SEQUENCE [LARGE SCALE GENOMIC DNA]</scope>
    <source>
        <strain evidence="6 7">BH-R2-4</strain>
    </source>
</reference>
<proteinExistence type="inferred from homology"/>
<evidence type="ECO:0000256" key="3">
    <source>
        <dbReference type="RuleBase" id="RU362073"/>
    </source>
</evidence>
<keyword evidence="7" id="KW-1185">Reference proteome</keyword>
<dbReference type="Proteomes" id="UP001413721">
    <property type="component" value="Unassembled WGS sequence"/>
</dbReference>
<dbReference type="Pfam" id="PF00669">
    <property type="entry name" value="Flagellin_N"/>
    <property type="match status" value="1"/>
</dbReference>
<evidence type="ECO:0000256" key="1">
    <source>
        <dbReference type="ARBA" id="ARBA00005709"/>
    </source>
</evidence>
<accession>A0ABU9YID6</accession>
<comment type="similarity">
    <text evidence="1 3">Belongs to the bacterial flagellin family.</text>
</comment>
<evidence type="ECO:0000256" key="2">
    <source>
        <dbReference type="ARBA" id="ARBA00023143"/>
    </source>
</evidence>
<dbReference type="InterPro" id="IPR001029">
    <property type="entry name" value="Flagellin_N"/>
</dbReference>
<name>A0ABU9YID6_9PROT</name>
<keyword evidence="6" id="KW-0966">Cell projection</keyword>
<gene>
    <name evidence="6" type="ORF">WG926_09500</name>
</gene>
<comment type="subcellular location">
    <subcellularLocation>
        <location evidence="3">Secreted</location>
    </subcellularLocation>
    <subcellularLocation>
        <location evidence="3">Bacterial flagellum</location>
    </subcellularLocation>
</comment>
<evidence type="ECO:0000313" key="6">
    <source>
        <dbReference type="EMBL" id="MEN2988538.1"/>
    </source>
</evidence>
<protein>
    <recommendedName>
        <fullName evidence="3">Flagellin</fullName>
    </recommendedName>
</protein>
<dbReference type="EMBL" id="JBBKTW010000003">
    <property type="protein sequence ID" value="MEN2988538.1"/>
    <property type="molecule type" value="Genomic_DNA"/>
</dbReference>
<organism evidence="6 7">
    <name type="scientific">Tistrella arctica</name>
    <dbReference type="NCBI Taxonomy" id="3133430"/>
    <lineage>
        <taxon>Bacteria</taxon>
        <taxon>Pseudomonadati</taxon>
        <taxon>Pseudomonadota</taxon>
        <taxon>Alphaproteobacteria</taxon>
        <taxon>Geminicoccales</taxon>
        <taxon>Geminicoccaceae</taxon>
        <taxon>Tistrella</taxon>
    </lineage>
</organism>
<comment type="caution">
    <text evidence="6">The sequence shown here is derived from an EMBL/GenBank/DDBJ whole genome shotgun (WGS) entry which is preliminary data.</text>
</comment>
<keyword evidence="3" id="KW-0964">Secreted</keyword>
<evidence type="ECO:0000259" key="5">
    <source>
        <dbReference type="Pfam" id="PF00700"/>
    </source>
</evidence>
<evidence type="ECO:0000259" key="4">
    <source>
        <dbReference type="Pfam" id="PF00669"/>
    </source>
</evidence>
<dbReference type="RefSeq" id="WP_345934838.1">
    <property type="nucleotide sequence ID" value="NZ_JBBKTV010000008.1"/>
</dbReference>
<evidence type="ECO:0000313" key="7">
    <source>
        <dbReference type="Proteomes" id="UP001413721"/>
    </source>
</evidence>
<dbReference type="InterPro" id="IPR046358">
    <property type="entry name" value="Flagellin_C"/>
</dbReference>
<keyword evidence="2 3" id="KW-0975">Bacterial flagellum</keyword>
<dbReference type="SUPFAM" id="SSF64518">
    <property type="entry name" value="Phase 1 flagellin"/>
    <property type="match status" value="1"/>
</dbReference>
<dbReference type="InterPro" id="IPR001492">
    <property type="entry name" value="Flagellin"/>
</dbReference>
<dbReference type="PANTHER" id="PTHR42792">
    <property type="entry name" value="FLAGELLIN"/>
    <property type="match status" value="1"/>
</dbReference>